<reference evidence="1 2" key="1">
    <citation type="submission" date="2018-08" db="EMBL/GenBank/DDBJ databases">
        <title>A genome reference for cultivated species of the human gut microbiota.</title>
        <authorList>
            <person name="Zou Y."/>
            <person name="Xue W."/>
            <person name="Luo G."/>
        </authorList>
    </citation>
    <scope>NUCLEOTIDE SEQUENCE [LARGE SCALE GENOMIC DNA]</scope>
    <source>
        <strain evidence="1 2">AM16-49B</strain>
    </source>
</reference>
<evidence type="ECO:0000313" key="1">
    <source>
        <dbReference type="EMBL" id="RHH82489.1"/>
    </source>
</evidence>
<dbReference type="AlphaFoldDB" id="A0A414Y8J8"/>
<gene>
    <name evidence="1" type="ORF">DW190_23270</name>
</gene>
<comment type="caution">
    <text evidence="1">The sequence shown here is derived from an EMBL/GenBank/DDBJ whole genome shotgun (WGS) entry which is preliminary data.</text>
</comment>
<name>A0A414Y8J8_9BACE</name>
<proteinExistence type="predicted"/>
<feature type="non-terminal residue" evidence="1">
    <location>
        <position position="120"/>
    </location>
</feature>
<evidence type="ECO:0000313" key="2">
    <source>
        <dbReference type="Proteomes" id="UP000283512"/>
    </source>
</evidence>
<dbReference type="EMBL" id="QRKD01000092">
    <property type="protein sequence ID" value="RHH82489.1"/>
    <property type="molecule type" value="Genomic_DNA"/>
</dbReference>
<organism evidence="1 2">
    <name type="scientific">Bacteroides caccae</name>
    <dbReference type="NCBI Taxonomy" id="47678"/>
    <lineage>
        <taxon>Bacteria</taxon>
        <taxon>Pseudomonadati</taxon>
        <taxon>Bacteroidota</taxon>
        <taxon>Bacteroidia</taxon>
        <taxon>Bacteroidales</taxon>
        <taxon>Bacteroidaceae</taxon>
        <taxon>Bacteroides</taxon>
    </lineage>
</organism>
<protein>
    <submittedName>
        <fullName evidence="1">RHS repeat-associated core domain-containing protein</fullName>
    </submittedName>
</protein>
<sequence length="120" mass="13745">MDLYAYIYRYDYLDRLVYKKLPGCSPSYLVYDAAHRLVFSQDGCQRNDSLWPFFVYDVYGRVVVEGECSNSDKHVRTAGETVVLGTLMEGDTGLAYSGYQSSSDLVDPCVYVVNYYDTYD</sequence>
<dbReference type="Proteomes" id="UP000283512">
    <property type="component" value="Unassembled WGS sequence"/>
</dbReference>
<accession>A0A414Y8J8</accession>